<protein>
    <submittedName>
        <fullName evidence="3">Uncharacterized protein</fullName>
    </submittedName>
</protein>
<evidence type="ECO:0000256" key="1">
    <source>
        <dbReference type="SAM" id="MobiDB-lite"/>
    </source>
</evidence>
<evidence type="ECO:0000313" key="4">
    <source>
        <dbReference type="Proteomes" id="UP000015543"/>
    </source>
</evidence>
<keyword evidence="2" id="KW-1133">Transmembrane helix</keyword>
<keyword evidence="4" id="KW-1185">Reference proteome</keyword>
<dbReference type="KEGG" id="thb:N186_09520"/>
<keyword evidence="2" id="KW-0812">Transmembrane</keyword>
<reference evidence="3 4" key="1">
    <citation type="journal article" date="2013" name="Genome Announc.">
        <title>Complete Genomic Sequence of 'Thermofilum adornatus' Strain 1910bT, a Hyperthermophilic Anaerobic Organotrophic Crenarchaeon.</title>
        <authorList>
            <person name="Dominova I.N."/>
            <person name="Kublanov I.V."/>
            <person name="Podosokorskaya O.A."/>
            <person name="Derbikova K.S."/>
            <person name="Patrushev M.V."/>
            <person name="Toshchakov S.V."/>
        </authorList>
    </citation>
    <scope>NUCLEOTIDE SEQUENCE [LARGE SCALE GENOMIC DNA]</scope>
    <source>
        <strain evidence="4">1910b</strain>
    </source>
</reference>
<accession>S5ZXV7</accession>
<dbReference type="HOGENOM" id="CLU_2044536_0_0_2"/>
<dbReference type="Proteomes" id="UP000015543">
    <property type="component" value="Chromosome"/>
</dbReference>
<dbReference type="EMBL" id="CP006646">
    <property type="protein sequence ID" value="AGT36239.1"/>
    <property type="molecule type" value="Genomic_DNA"/>
</dbReference>
<keyword evidence="2" id="KW-0472">Membrane</keyword>
<name>S5ZXV7_9CREN</name>
<organism evidence="3 4">
    <name type="scientific">Thermofilum adornatum</name>
    <dbReference type="NCBI Taxonomy" id="1365176"/>
    <lineage>
        <taxon>Archaea</taxon>
        <taxon>Thermoproteota</taxon>
        <taxon>Thermoprotei</taxon>
        <taxon>Thermofilales</taxon>
        <taxon>Thermofilaceae</taxon>
        <taxon>Thermofilum</taxon>
    </lineage>
</organism>
<evidence type="ECO:0000313" key="3">
    <source>
        <dbReference type="EMBL" id="AGT36239.1"/>
    </source>
</evidence>
<proteinExistence type="predicted"/>
<dbReference type="AlphaFoldDB" id="S5ZXV7"/>
<feature type="transmembrane region" description="Helical" evidence="2">
    <location>
        <begin position="94"/>
        <end position="117"/>
    </location>
</feature>
<gene>
    <name evidence="3" type="ORF">N186_09520</name>
</gene>
<evidence type="ECO:0000256" key="2">
    <source>
        <dbReference type="SAM" id="Phobius"/>
    </source>
</evidence>
<sequence length="120" mass="13433">MNYFPETYDTFLGKISEPIVFFCKNFIKRAEEHINTKKLRKPRGSRGATSPGVADERVRPSSPLKSYILALNFSMNKPLKPSSKTKKCISLARALGHLPLCPLLISSLLLSLPLFAWPGE</sequence>
<feature type="region of interest" description="Disordered" evidence="1">
    <location>
        <begin position="37"/>
        <end position="59"/>
    </location>
</feature>